<keyword evidence="3" id="KW-1133">Transmembrane helix</keyword>
<dbReference type="Gene3D" id="1.10.10.10">
    <property type="entry name" value="Winged helix-like DNA-binding domain superfamily/Winged helix DNA-binding domain"/>
    <property type="match status" value="1"/>
</dbReference>
<dbReference type="GO" id="GO:0003677">
    <property type="term" value="F:DNA binding"/>
    <property type="evidence" value="ECO:0007669"/>
    <property type="project" value="UniProtKB-UniRule"/>
</dbReference>
<dbReference type="GO" id="GO:0000160">
    <property type="term" value="P:phosphorelay signal transduction system"/>
    <property type="evidence" value="ECO:0007669"/>
    <property type="project" value="InterPro"/>
</dbReference>
<dbReference type="InterPro" id="IPR001867">
    <property type="entry name" value="OmpR/PhoB-type_DNA-bd"/>
</dbReference>
<dbReference type="SMART" id="SM00862">
    <property type="entry name" value="Trans_reg_C"/>
    <property type="match status" value="1"/>
</dbReference>
<accession>A0A8S8XKF6</accession>
<dbReference type="Pfam" id="PF00486">
    <property type="entry name" value="Trans_reg_C"/>
    <property type="match status" value="1"/>
</dbReference>
<sequence length="1063" mass="115908">MKRGDDGEVIAIEPRAMDVLVALCERPGDVLSAHDLLRLCWDGLVVGDNQVHKAILQLRRALGDTASDARYIENIRKRGYRTVATVTPLTAGERHAGEDWSQESPYVGLDPFDASHEAVFFGRDAAIVELVETTTAQIDAGRALVLVLGPSGSGKTSLVQAGLVPALFRSPHNLRVSAATTLDLGDVGEIELSTAVGGALLDLDVDGESLFDGMSAEALGEHLLAAPAAISPTAPADTKFVLFVDRLEALFNSSMVDEQQRSAFLTILDGLARAGNFIVIAACRNDFYPNVANEPLLMLGKSHGGHFDLEPPTRPQIAQMIRRPAQVAGLRFGADPDTKAQLDDLLCDAAANSPDALPLLQYTLQELYRLRSNSRELTFAAYQSLGGIDGAIGRRAEAVLTGLPDAAQASLPHILSMIVTVGAQDEAVRSHRAPWSLLKTDDERRLVRTLVEQRLFVSFVFDREPVFGVAHEALLRQWPRVVAWIASHRQALHTRSRLQGVAQRWISDGRRTDLLLPRGKPLEEARDLLVRAEIPVDEDVRALVTASDRRARNADRMRIGAVAGFAFIALVAVALGLRANYAESLAAKRRLEAEDLMNFMVGDFADKLRPLGKLDLLDGVTQKALQYLANEDVARTPTAARLQQAKALQTLAEVSRSRGAAADALQALNQAELLLLANVAAGQHDNDVAKNLGAVFFWQGQIAVDQGRLDEAERKLLAYQDETLRMNAIDPANPDAWIELSYARSSLGVLLQKKGEAEKAAALFEGSIALKQRALGERPKDQRLQAELANSFSWLASAKAAMGELQATTDLYKHQRAALEELQTAEPNASVWSYRLAIANKVVGGLLALQGRTDEAVASLNISEDGLRAILLKEPTNRIWQRERSITGLQTARILVSTGKTQAALEKIRASESSLVELQSIDKKSDEIPRGLAVSHYLQALIAFNNGDMQTAEVQANKSEEILNSIYEKYRTDRFVNAELAHTMLLKARILDRGGRRDASIDLCKTTISNLSSVSGRERDFRIADPWVRANICAGDAASVAHVVAFMKRIGYNDADYSAFVNQ</sequence>
<dbReference type="Gene3D" id="3.40.50.300">
    <property type="entry name" value="P-loop containing nucleotide triphosphate hydrolases"/>
    <property type="match status" value="1"/>
</dbReference>
<keyword evidence="6" id="KW-1185">Reference proteome</keyword>
<dbReference type="InterPro" id="IPR016032">
    <property type="entry name" value="Sig_transdc_resp-reg_C-effctor"/>
</dbReference>
<dbReference type="EMBL" id="BOPV01000001">
    <property type="protein sequence ID" value="GIL41645.1"/>
    <property type="molecule type" value="Genomic_DNA"/>
</dbReference>
<evidence type="ECO:0000256" key="3">
    <source>
        <dbReference type="SAM" id="Phobius"/>
    </source>
</evidence>
<feature type="domain" description="OmpR/PhoB-type" evidence="4">
    <location>
        <begin position="1"/>
        <end position="84"/>
    </location>
</feature>
<dbReference type="CDD" id="cd00383">
    <property type="entry name" value="trans_reg_C"/>
    <property type="match status" value="1"/>
</dbReference>
<keyword evidence="3" id="KW-0812">Transmembrane</keyword>
<evidence type="ECO:0000313" key="6">
    <source>
        <dbReference type="Proteomes" id="UP000681075"/>
    </source>
</evidence>
<evidence type="ECO:0000256" key="2">
    <source>
        <dbReference type="PROSITE-ProRule" id="PRU01091"/>
    </source>
</evidence>
<keyword evidence="3" id="KW-0472">Membrane</keyword>
<reference evidence="5" key="1">
    <citation type="submission" date="2021-02" db="EMBL/GenBank/DDBJ databases">
        <title>Genome sequence of Rhodospirillales sp. strain TMPK1 isolated from soil.</title>
        <authorList>
            <person name="Nakai R."/>
            <person name="Kusada H."/>
            <person name="Tamaki H."/>
        </authorList>
    </citation>
    <scope>NUCLEOTIDE SEQUENCE</scope>
    <source>
        <strain evidence="5">TMPK1</strain>
    </source>
</reference>
<dbReference type="InterPro" id="IPR011990">
    <property type="entry name" value="TPR-like_helical_dom_sf"/>
</dbReference>
<dbReference type="Pfam" id="PF20703">
    <property type="entry name" value="nSTAND1"/>
    <property type="match status" value="1"/>
</dbReference>
<dbReference type="PANTHER" id="PTHR47691">
    <property type="entry name" value="REGULATOR-RELATED"/>
    <property type="match status" value="1"/>
</dbReference>
<feature type="transmembrane region" description="Helical" evidence="3">
    <location>
        <begin position="559"/>
        <end position="581"/>
    </location>
</feature>
<evidence type="ECO:0000313" key="5">
    <source>
        <dbReference type="EMBL" id="GIL41645.1"/>
    </source>
</evidence>
<dbReference type="SUPFAM" id="SSF52540">
    <property type="entry name" value="P-loop containing nucleoside triphosphate hydrolases"/>
    <property type="match status" value="1"/>
</dbReference>
<gene>
    <name evidence="5" type="ORF">TMPK1_38820</name>
</gene>
<dbReference type="PROSITE" id="PS51755">
    <property type="entry name" value="OMPR_PHOB"/>
    <property type="match status" value="1"/>
</dbReference>
<dbReference type="SUPFAM" id="SSF46894">
    <property type="entry name" value="C-terminal effector domain of the bipartite response regulators"/>
    <property type="match status" value="1"/>
</dbReference>
<dbReference type="GO" id="GO:0006355">
    <property type="term" value="P:regulation of DNA-templated transcription"/>
    <property type="evidence" value="ECO:0007669"/>
    <property type="project" value="InterPro"/>
</dbReference>
<dbReference type="InterPro" id="IPR027417">
    <property type="entry name" value="P-loop_NTPase"/>
</dbReference>
<evidence type="ECO:0000259" key="4">
    <source>
        <dbReference type="PROSITE" id="PS51755"/>
    </source>
</evidence>
<proteinExistence type="predicted"/>
<feature type="DNA-binding region" description="OmpR/PhoB-type" evidence="2">
    <location>
        <begin position="1"/>
        <end position="84"/>
    </location>
</feature>
<dbReference type="Proteomes" id="UP000681075">
    <property type="component" value="Unassembled WGS sequence"/>
</dbReference>
<dbReference type="SUPFAM" id="SSF48452">
    <property type="entry name" value="TPR-like"/>
    <property type="match status" value="1"/>
</dbReference>
<protein>
    <submittedName>
        <fullName evidence="5">Transcriptional regulator</fullName>
    </submittedName>
</protein>
<dbReference type="InterPro" id="IPR036388">
    <property type="entry name" value="WH-like_DNA-bd_sf"/>
</dbReference>
<dbReference type="Gene3D" id="1.25.40.10">
    <property type="entry name" value="Tetratricopeptide repeat domain"/>
    <property type="match status" value="1"/>
</dbReference>
<dbReference type="InterPro" id="IPR049052">
    <property type="entry name" value="nSTAND1"/>
</dbReference>
<dbReference type="PANTHER" id="PTHR47691:SF3">
    <property type="entry name" value="HTH-TYPE TRANSCRIPTIONAL REGULATOR RV0890C-RELATED"/>
    <property type="match status" value="1"/>
</dbReference>
<name>A0A8S8XKF6_9PROT</name>
<dbReference type="AlphaFoldDB" id="A0A8S8XKF6"/>
<keyword evidence="1 2" id="KW-0238">DNA-binding</keyword>
<comment type="caution">
    <text evidence="5">The sequence shown here is derived from an EMBL/GenBank/DDBJ whole genome shotgun (WGS) entry which is preliminary data.</text>
</comment>
<organism evidence="5 6">
    <name type="scientific">Roseiterribacter gracilis</name>
    <dbReference type="NCBI Taxonomy" id="2812848"/>
    <lineage>
        <taxon>Bacteria</taxon>
        <taxon>Pseudomonadati</taxon>
        <taxon>Pseudomonadota</taxon>
        <taxon>Alphaproteobacteria</taxon>
        <taxon>Rhodospirillales</taxon>
        <taxon>Roseiterribacteraceae</taxon>
        <taxon>Roseiterribacter</taxon>
    </lineage>
</organism>
<evidence type="ECO:0000256" key="1">
    <source>
        <dbReference type="ARBA" id="ARBA00023125"/>
    </source>
</evidence>